<dbReference type="EMBL" id="VUMY01000020">
    <property type="protein sequence ID" value="MST50457.1"/>
    <property type="molecule type" value="Genomic_DNA"/>
</dbReference>
<dbReference type="AlphaFoldDB" id="A0A7K0K4Q5"/>
<gene>
    <name evidence="2" type="ORF">FYJ63_09525</name>
</gene>
<reference evidence="2 3" key="1">
    <citation type="submission" date="2019-08" db="EMBL/GenBank/DDBJ databases">
        <title>In-depth cultivation of the pig gut microbiome towards novel bacterial diversity and tailored functional studies.</title>
        <authorList>
            <person name="Wylensek D."/>
            <person name="Hitch T.C.A."/>
            <person name="Clavel T."/>
        </authorList>
    </citation>
    <scope>NUCLEOTIDE SEQUENCE [LARGE SCALE GENOMIC DNA]</scope>
    <source>
        <strain evidence="2 3">RF-GAM-744-WT-7</strain>
    </source>
</reference>
<protein>
    <submittedName>
        <fullName evidence="2">Uncharacterized protein</fullName>
    </submittedName>
</protein>
<feature type="signal peptide" evidence="1">
    <location>
        <begin position="1"/>
        <end position="26"/>
    </location>
</feature>
<organism evidence="2 3">
    <name type="scientific">Mobiluncus porci</name>
    <dbReference type="NCBI Taxonomy" id="2652278"/>
    <lineage>
        <taxon>Bacteria</taxon>
        <taxon>Bacillati</taxon>
        <taxon>Actinomycetota</taxon>
        <taxon>Actinomycetes</taxon>
        <taxon>Actinomycetales</taxon>
        <taxon>Actinomycetaceae</taxon>
        <taxon>Mobiluncus</taxon>
    </lineage>
</organism>
<accession>A0A7K0K4Q5</accession>
<dbReference type="RefSeq" id="WP_154546150.1">
    <property type="nucleotide sequence ID" value="NZ_VUMY01000020.1"/>
</dbReference>
<dbReference type="Proteomes" id="UP000442535">
    <property type="component" value="Unassembled WGS sequence"/>
</dbReference>
<name>A0A7K0K4Q5_9ACTO</name>
<comment type="caution">
    <text evidence="2">The sequence shown here is derived from an EMBL/GenBank/DDBJ whole genome shotgun (WGS) entry which is preliminary data.</text>
</comment>
<sequence>MKTKHVLASVAGAALLGTAMIIPANADTFQNYGPETVINNANLPLINTYRSASYLKPNVLNAYPVCNAGEDLRTVVYKVTTEFEPKGTISSTNRTAEAIPLTQTLSKTESISFTYKSELNAGLSATASTNNAPGTPNASITASLAKTMGYSISYALSYTAGQQIGPYMVPAGNTGEATYGFRTIKMSGTQQACKPNGTWGPAFAWSSKAPVKNEVVVKMYATPDGAIGGVGDTNPSDNAGFPAPTEQFQASTELPTVDPSKGDPSLDLKPYLTVSALKSPGFAGAVALRVKNVGSANYYGEFPTVSFLVKVHRASGPEGVDRLITPGQFKGSTVEDLGFDKATSTRTFRVTVSNLIKPGDTMLIANFNFGDGYIGTANDKDKRLKNWIEVSQLGRLSGDVSVTNDRNLDSRVANPADAKDWVTTTDLGNRNAGLF</sequence>
<evidence type="ECO:0000256" key="1">
    <source>
        <dbReference type="SAM" id="SignalP"/>
    </source>
</evidence>
<feature type="chain" id="PRO_5029567347" evidence="1">
    <location>
        <begin position="27"/>
        <end position="435"/>
    </location>
</feature>
<keyword evidence="1" id="KW-0732">Signal</keyword>
<keyword evidence="3" id="KW-1185">Reference proteome</keyword>
<proteinExistence type="predicted"/>
<evidence type="ECO:0000313" key="2">
    <source>
        <dbReference type="EMBL" id="MST50457.1"/>
    </source>
</evidence>
<evidence type="ECO:0000313" key="3">
    <source>
        <dbReference type="Proteomes" id="UP000442535"/>
    </source>
</evidence>